<gene>
    <name evidence="2" type="ORF">GCM10009533_43170</name>
</gene>
<dbReference type="Pfam" id="PF08241">
    <property type="entry name" value="Methyltransf_11"/>
    <property type="match status" value="1"/>
</dbReference>
<dbReference type="SUPFAM" id="SSF53335">
    <property type="entry name" value="S-adenosyl-L-methionine-dependent methyltransferases"/>
    <property type="match status" value="1"/>
</dbReference>
<accession>A0ABN1DC91</accession>
<dbReference type="PANTHER" id="PTHR43861">
    <property type="entry name" value="TRANS-ACONITATE 2-METHYLTRANSFERASE-RELATED"/>
    <property type="match status" value="1"/>
</dbReference>
<dbReference type="InterPro" id="IPR029063">
    <property type="entry name" value="SAM-dependent_MTases_sf"/>
</dbReference>
<dbReference type="Proteomes" id="UP001500729">
    <property type="component" value="Unassembled WGS sequence"/>
</dbReference>
<organism evidence="2 3">
    <name type="scientific">Saccharopolyspora erythraea</name>
    <name type="common">Streptomyces erythraeus</name>
    <dbReference type="NCBI Taxonomy" id="1836"/>
    <lineage>
        <taxon>Bacteria</taxon>
        <taxon>Bacillati</taxon>
        <taxon>Actinomycetota</taxon>
        <taxon>Actinomycetes</taxon>
        <taxon>Pseudonocardiales</taxon>
        <taxon>Pseudonocardiaceae</taxon>
        <taxon>Saccharopolyspora</taxon>
    </lineage>
</organism>
<dbReference type="EMBL" id="BAAAGS010000030">
    <property type="protein sequence ID" value="GAA0539396.1"/>
    <property type="molecule type" value="Genomic_DNA"/>
</dbReference>
<proteinExistence type="predicted"/>
<feature type="domain" description="Methyltransferase type 11" evidence="1">
    <location>
        <begin position="40"/>
        <end position="134"/>
    </location>
</feature>
<dbReference type="RefSeq" id="WP_009945819.1">
    <property type="nucleotide sequence ID" value="NZ_BAAAGS010000030.1"/>
</dbReference>
<name>A0ABN1DC91_SACER</name>
<dbReference type="Gene3D" id="3.40.50.150">
    <property type="entry name" value="Vaccinia Virus protein VP39"/>
    <property type="match status" value="1"/>
</dbReference>
<sequence length="229" mass="25286">MYGRFAEAYARHSEDSPANAYYDRSAVLELAGDVAGKRVLELGSAAGALTEQLVYRGAHVLGLDREPEMVRLARLRLGQRARFEVADLAEPLTTVPTGSIDLVVASLVLHYLADWAPVLAELHRCLVPGGALVLSVHHPAADWQWAGRPVYLDTTLVTETWHLGDQPVEVSFYRRPLSQIFRLLRQAGFTIEQLEEPRPLPALEAANPKAYKTLSSEPVFLLVRAVAAR</sequence>
<evidence type="ECO:0000313" key="2">
    <source>
        <dbReference type="EMBL" id="GAA0539396.1"/>
    </source>
</evidence>
<evidence type="ECO:0000259" key="1">
    <source>
        <dbReference type="Pfam" id="PF08241"/>
    </source>
</evidence>
<dbReference type="InterPro" id="IPR013216">
    <property type="entry name" value="Methyltransf_11"/>
</dbReference>
<evidence type="ECO:0000313" key="3">
    <source>
        <dbReference type="Proteomes" id="UP001500729"/>
    </source>
</evidence>
<protein>
    <recommendedName>
        <fullName evidence="1">Methyltransferase type 11 domain-containing protein</fullName>
    </recommendedName>
</protein>
<dbReference type="CDD" id="cd02440">
    <property type="entry name" value="AdoMet_MTases"/>
    <property type="match status" value="1"/>
</dbReference>
<reference evidence="2 3" key="1">
    <citation type="journal article" date="2019" name="Int. J. Syst. Evol. Microbiol.">
        <title>The Global Catalogue of Microorganisms (GCM) 10K type strain sequencing project: providing services to taxonomists for standard genome sequencing and annotation.</title>
        <authorList>
            <consortium name="The Broad Institute Genomics Platform"/>
            <consortium name="The Broad Institute Genome Sequencing Center for Infectious Disease"/>
            <person name="Wu L."/>
            <person name="Ma J."/>
        </authorList>
    </citation>
    <scope>NUCLEOTIDE SEQUENCE [LARGE SCALE GENOMIC DNA]</scope>
    <source>
        <strain evidence="2 3">JCM 10303</strain>
    </source>
</reference>
<keyword evidence="3" id="KW-1185">Reference proteome</keyword>
<comment type="caution">
    <text evidence="2">The sequence shown here is derived from an EMBL/GenBank/DDBJ whole genome shotgun (WGS) entry which is preliminary data.</text>
</comment>
<dbReference type="PANTHER" id="PTHR43861:SF1">
    <property type="entry name" value="TRANS-ACONITATE 2-METHYLTRANSFERASE"/>
    <property type="match status" value="1"/>
</dbReference>